<keyword evidence="2" id="KW-0472">Membrane</keyword>
<accession>A0A6L9Y5G4</accession>
<dbReference type="Proteomes" id="UP000477651">
    <property type="component" value="Unassembled WGS sequence"/>
</dbReference>
<keyword evidence="4" id="KW-1185">Reference proteome</keyword>
<feature type="transmembrane region" description="Helical" evidence="2">
    <location>
        <begin position="29"/>
        <end position="49"/>
    </location>
</feature>
<feature type="transmembrane region" description="Helical" evidence="2">
    <location>
        <begin position="95"/>
        <end position="118"/>
    </location>
</feature>
<proteinExistence type="predicted"/>
<evidence type="ECO:0000313" key="4">
    <source>
        <dbReference type="Proteomes" id="UP000477651"/>
    </source>
</evidence>
<protein>
    <submittedName>
        <fullName evidence="3">Uncharacterized protein</fullName>
    </submittedName>
</protein>
<feature type="region of interest" description="Disordered" evidence="1">
    <location>
        <begin position="1"/>
        <end position="25"/>
    </location>
</feature>
<organism evidence="3 4">
    <name type="scientific">Pelistega ratti</name>
    <dbReference type="NCBI Taxonomy" id="2652177"/>
    <lineage>
        <taxon>Bacteria</taxon>
        <taxon>Pseudomonadati</taxon>
        <taxon>Pseudomonadota</taxon>
        <taxon>Betaproteobacteria</taxon>
        <taxon>Burkholderiales</taxon>
        <taxon>Alcaligenaceae</taxon>
        <taxon>Pelistega</taxon>
    </lineage>
</organism>
<evidence type="ECO:0000256" key="1">
    <source>
        <dbReference type="SAM" id="MobiDB-lite"/>
    </source>
</evidence>
<name>A0A6L9Y5G4_9BURK</name>
<keyword evidence="2" id="KW-1133">Transmembrane helix</keyword>
<sequence>MQDSTEQQTPETPSIEQETQHKAEQKPSLFSNGSFVIVLIVLGLFIALITWSVSFSGLFFGAVGTLLSVASCCFDHHHLRFKSSQDLPKLEDENWAYFLMRALVGSVLGTATALFALHSIEASPWANIAVLSMAGAFVFDYILFKRHCHKD</sequence>
<dbReference type="AlphaFoldDB" id="A0A6L9Y5G4"/>
<reference evidence="3 4" key="1">
    <citation type="submission" date="2020-02" db="EMBL/GenBank/DDBJ databases">
        <title>Pelistega sp. NLN82 were isolated from wild rodents of the Hainan Island.</title>
        <authorList>
            <person name="Niu N."/>
            <person name="Zhou J."/>
        </authorList>
    </citation>
    <scope>NUCLEOTIDE SEQUENCE [LARGE SCALE GENOMIC DNA]</scope>
    <source>
        <strain evidence="3 4">NLN82</strain>
    </source>
</reference>
<evidence type="ECO:0000256" key="2">
    <source>
        <dbReference type="SAM" id="Phobius"/>
    </source>
</evidence>
<dbReference type="RefSeq" id="WP_163764329.1">
    <property type="nucleotide sequence ID" value="NZ_JAAGYR010000008.1"/>
</dbReference>
<gene>
    <name evidence="3" type="ORF">F9B74_05195</name>
</gene>
<feature type="transmembrane region" description="Helical" evidence="2">
    <location>
        <begin position="124"/>
        <end position="144"/>
    </location>
</feature>
<evidence type="ECO:0000313" key="3">
    <source>
        <dbReference type="EMBL" id="NEN75722.1"/>
    </source>
</evidence>
<comment type="caution">
    <text evidence="3">The sequence shown here is derived from an EMBL/GenBank/DDBJ whole genome shotgun (WGS) entry which is preliminary data.</text>
</comment>
<dbReference type="EMBL" id="JAAGYR010000008">
    <property type="protein sequence ID" value="NEN75722.1"/>
    <property type="molecule type" value="Genomic_DNA"/>
</dbReference>
<feature type="compositionally biased region" description="Polar residues" evidence="1">
    <location>
        <begin position="1"/>
        <end position="17"/>
    </location>
</feature>
<feature type="transmembrane region" description="Helical" evidence="2">
    <location>
        <begin position="55"/>
        <end position="74"/>
    </location>
</feature>
<keyword evidence="2" id="KW-0812">Transmembrane</keyword>